<comment type="caution">
    <text evidence="1">The sequence shown here is derived from an EMBL/GenBank/DDBJ whole genome shotgun (WGS) entry which is preliminary data.</text>
</comment>
<dbReference type="Proteomes" id="UP000179264">
    <property type="component" value="Unassembled WGS sequence"/>
</dbReference>
<accession>A0A1G2T7S2</accession>
<sequence length="78" mass="8811">MDKEAKELFMEQIIPGTTTCKLEGVGGRPNTCPNNPTRNENDHIPKLCKECPGNPVLSTKKDLPILYHDVREARYRTS</sequence>
<evidence type="ECO:0000313" key="2">
    <source>
        <dbReference type="Proteomes" id="UP000179264"/>
    </source>
</evidence>
<evidence type="ECO:0000313" key="1">
    <source>
        <dbReference type="EMBL" id="OHA92829.1"/>
    </source>
</evidence>
<dbReference type="EMBL" id="MHVL01000035">
    <property type="protein sequence ID" value="OHA92829.1"/>
    <property type="molecule type" value="Genomic_DNA"/>
</dbReference>
<gene>
    <name evidence="1" type="ORF">A2W58_01750</name>
</gene>
<organism evidence="1 2">
    <name type="scientific">Candidatus Zambryskibacteria bacterium RIFCSPHIGHO2_02_38_10.5</name>
    <dbReference type="NCBI Taxonomy" id="1802742"/>
    <lineage>
        <taxon>Bacteria</taxon>
        <taxon>Candidatus Zambryskiibacteriota</taxon>
    </lineage>
</organism>
<reference evidence="1 2" key="1">
    <citation type="journal article" date="2016" name="Nat. Commun.">
        <title>Thousands of microbial genomes shed light on interconnected biogeochemical processes in an aquifer system.</title>
        <authorList>
            <person name="Anantharaman K."/>
            <person name="Brown C.T."/>
            <person name="Hug L.A."/>
            <person name="Sharon I."/>
            <person name="Castelle C.J."/>
            <person name="Probst A.J."/>
            <person name="Thomas B.C."/>
            <person name="Singh A."/>
            <person name="Wilkins M.J."/>
            <person name="Karaoz U."/>
            <person name="Brodie E.L."/>
            <person name="Williams K.H."/>
            <person name="Hubbard S.S."/>
            <person name="Banfield J.F."/>
        </authorList>
    </citation>
    <scope>NUCLEOTIDE SEQUENCE [LARGE SCALE GENOMIC DNA]</scope>
</reference>
<proteinExistence type="predicted"/>
<protein>
    <submittedName>
        <fullName evidence="1">Uncharacterized protein</fullName>
    </submittedName>
</protein>
<dbReference type="AlphaFoldDB" id="A0A1G2T7S2"/>
<name>A0A1G2T7S2_9BACT</name>